<dbReference type="Proteomes" id="UP000325333">
    <property type="component" value="Unassembled WGS sequence"/>
</dbReference>
<proteinExistence type="predicted"/>
<dbReference type="EMBL" id="VEWN01000027">
    <property type="protein sequence ID" value="KAA1052476.1"/>
    <property type="molecule type" value="Genomic_DNA"/>
</dbReference>
<protein>
    <submittedName>
        <fullName evidence="1">Uncharacterized protein</fullName>
    </submittedName>
</protein>
<dbReference type="PROSITE" id="PS51257">
    <property type="entry name" value="PROKAR_LIPOPROTEIN"/>
    <property type="match status" value="1"/>
</dbReference>
<name>A0A5B0KKR9_9PROT</name>
<gene>
    <name evidence="1" type="ORF">FH063_004253</name>
</gene>
<comment type="caution">
    <text evidence="1">The sequence shown here is derived from an EMBL/GenBank/DDBJ whole genome shotgun (WGS) entry which is preliminary data.</text>
</comment>
<accession>A0A5B0KKR9</accession>
<evidence type="ECO:0000313" key="1">
    <source>
        <dbReference type="EMBL" id="KAA1052476.1"/>
    </source>
</evidence>
<evidence type="ECO:0000313" key="2">
    <source>
        <dbReference type="Proteomes" id="UP000325333"/>
    </source>
</evidence>
<dbReference type="AlphaFoldDB" id="A0A5B0KKR9"/>
<reference evidence="1 2" key="1">
    <citation type="submission" date="2019-07" db="EMBL/GenBank/DDBJ databases">
        <title>Genome sequencing of the stress-tolerant strain Azospirillum brasilense Az19.</title>
        <authorList>
            <person name="Maroniche G.A."/>
            <person name="Garcia J.E."/>
            <person name="Pagnussat L."/>
            <person name="Amenta M."/>
            <person name="Creus C.M."/>
        </authorList>
    </citation>
    <scope>NUCLEOTIDE SEQUENCE [LARGE SCALE GENOMIC DNA]</scope>
    <source>
        <strain evidence="1 2">Az19</strain>
    </source>
</reference>
<organism evidence="1 2">
    <name type="scientific">Azospirillum argentinense</name>
    <dbReference type="NCBI Taxonomy" id="2970906"/>
    <lineage>
        <taxon>Bacteria</taxon>
        <taxon>Pseudomonadati</taxon>
        <taxon>Pseudomonadota</taxon>
        <taxon>Alphaproteobacteria</taxon>
        <taxon>Rhodospirillales</taxon>
        <taxon>Azospirillaceae</taxon>
        <taxon>Azospirillum</taxon>
    </lineage>
</organism>
<sequence>MGLNRRPDTAIVACILAGTLAACSNVNLDAAKALGRAGQSAAGSAAEFADVPRSKYQAYIEGLAFISAYPPPPPKNAGPNATAQRSCNPYGLTPLGETGQALAARYFELMDRRRAMLDKLSDVYGAFEALASYGAAEAVESGIAAFSAAANDYIRAVDPSATPVKTNVSGTIAAAGGMLVEDAQKSKVRQASIAIRERLEAVLTYLNREDSASAWTEMRGEQVRNGHRVAAGLWCAGLLDASPIIDSLASGYGMKISTAKSGGITADDPRLRQGVEGVLSIREEQANQAITSGYNAMTASIGDLITEHRKVEAGVPIDLEFLQTRIARLQSLVETLTSAE</sequence>